<dbReference type="InterPro" id="IPR044844">
    <property type="entry name" value="Trans_IPPS_euk-type"/>
</dbReference>
<dbReference type="PANTHER" id="PTHR11626:SF2">
    <property type="entry name" value="SQUALENE SYNTHASE"/>
    <property type="match status" value="1"/>
</dbReference>
<dbReference type="SFLD" id="SFLDG01018">
    <property type="entry name" value="Squalene/Phytoene_Synthase_Lik"/>
    <property type="match status" value="1"/>
</dbReference>
<dbReference type="SFLD" id="SFLDS00005">
    <property type="entry name" value="Isoprenoid_Synthase_Type_I"/>
    <property type="match status" value="1"/>
</dbReference>
<reference evidence="2" key="1">
    <citation type="journal article" date="2019" name="Int. J. Syst. Evol. Microbiol.">
        <title>The Global Catalogue of Microorganisms (GCM) 10K type strain sequencing project: providing services to taxonomists for standard genome sequencing and annotation.</title>
        <authorList>
            <consortium name="The Broad Institute Genomics Platform"/>
            <consortium name="The Broad Institute Genome Sequencing Center for Infectious Disease"/>
            <person name="Wu L."/>
            <person name="Ma J."/>
        </authorList>
    </citation>
    <scope>NUCLEOTIDE SEQUENCE [LARGE SCALE GENOMIC DNA]</scope>
    <source>
        <strain evidence="2">JCM 16545</strain>
    </source>
</reference>
<dbReference type="Pfam" id="PF00494">
    <property type="entry name" value="SQS_PSY"/>
    <property type="match status" value="1"/>
</dbReference>
<dbReference type="InterPro" id="IPR008949">
    <property type="entry name" value="Isoprenoid_synthase_dom_sf"/>
</dbReference>
<dbReference type="SUPFAM" id="SSF48576">
    <property type="entry name" value="Terpenoid synthases"/>
    <property type="match status" value="1"/>
</dbReference>
<comment type="caution">
    <text evidence="1">The sequence shown here is derived from an EMBL/GenBank/DDBJ whole genome shotgun (WGS) entry which is preliminary data.</text>
</comment>
<evidence type="ECO:0000313" key="1">
    <source>
        <dbReference type="EMBL" id="MFD2277077.1"/>
    </source>
</evidence>
<protein>
    <submittedName>
        <fullName evidence="1">Phytoene/squalene synthase family protein</fullName>
    </submittedName>
</protein>
<accession>A0ABW5E407</accession>
<dbReference type="Gene3D" id="1.10.600.10">
    <property type="entry name" value="Farnesyl Diphosphate Synthase"/>
    <property type="match status" value="1"/>
</dbReference>
<organism evidence="1 2">
    <name type="scientific">Rubritalea spongiae</name>
    <dbReference type="NCBI Taxonomy" id="430797"/>
    <lineage>
        <taxon>Bacteria</taxon>
        <taxon>Pseudomonadati</taxon>
        <taxon>Verrucomicrobiota</taxon>
        <taxon>Verrucomicrobiia</taxon>
        <taxon>Verrucomicrobiales</taxon>
        <taxon>Rubritaleaceae</taxon>
        <taxon>Rubritalea</taxon>
    </lineage>
</organism>
<dbReference type="InterPro" id="IPR002060">
    <property type="entry name" value="Squ/phyt_synthse"/>
</dbReference>
<keyword evidence="2" id="KW-1185">Reference proteome</keyword>
<dbReference type="PANTHER" id="PTHR11626">
    <property type="entry name" value="FARNESYL-DIPHOSPHATE FARNESYLTRANSFERASE"/>
    <property type="match status" value="1"/>
</dbReference>
<gene>
    <name evidence="1" type="ORF">ACFSQZ_11395</name>
</gene>
<evidence type="ECO:0000313" key="2">
    <source>
        <dbReference type="Proteomes" id="UP001597297"/>
    </source>
</evidence>
<dbReference type="EMBL" id="JBHUJC010000037">
    <property type="protein sequence ID" value="MFD2277077.1"/>
    <property type="molecule type" value="Genomic_DNA"/>
</dbReference>
<sequence length="305" mass="35587">MQDKSELGKKVLKDVSRSFYLSIRLLPRLMREPISVGYLLARASDTIADTAQVPAKLREACLMKFTPALRDKKEREALLEMISTSFVSYQTNSKEKRLLERLGDVYLWYDMTRSWAWEAIAVVLEHICAGQMHDIRHFGMKKRHKIGSAQELELYCYQVAGCVGEFWTEVGFQAYHRFSAKEQTEMNELGRRYGMGLQLVNILRDIPEDYENGRCYLPVLDHTDKEEIMRNSEEWRKKAREYVASGFEYSASLKQKRARVATVLPAMLAEKTLDLLDHADWEILEKRVKVDRKTVRSCVWQALKF</sequence>
<dbReference type="RefSeq" id="WP_377093129.1">
    <property type="nucleotide sequence ID" value="NZ_JBHSJM010000001.1"/>
</dbReference>
<name>A0ABW5E407_9BACT</name>
<dbReference type="Proteomes" id="UP001597297">
    <property type="component" value="Unassembled WGS sequence"/>
</dbReference>
<proteinExistence type="predicted"/>